<evidence type="ECO:0000313" key="3">
    <source>
        <dbReference type="Proteomes" id="UP000016665"/>
    </source>
</evidence>
<feature type="compositionally biased region" description="Basic and acidic residues" evidence="1">
    <location>
        <begin position="85"/>
        <end position="96"/>
    </location>
</feature>
<keyword evidence="3" id="KW-1185">Reference proteome</keyword>
<feature type="region of interest" description="Disordered" evidence="1">
    <location>
        <begin position="82"/>
        <end position="118"/>
    </location>
</feature>
<protein>
    <submittedName>
        <fullName evidence="2">Uncharacterized protein</fullName>
    </submittedName>
</protein>
<organism evidence="2 3">
    <name type="scientific">Ficedula albicollis</name>
    <name type="common">Collared flycatcher</name>
    <name type="synonym">Muscicapa albicollis</name>
    <dbReference type="NCBI Taxonomy" id="59894"/>
    <lineage>
        <taxon>Eukaryota</taxon>
        <taxon>Metazoa</taxon>
        <taxon>Chordata</taxon>
        <taxon>Craniata</taxon>
        <taxon>Vertebrata</taxon>
        <taxon>Euteleostomi</taxon>
        <taxon>Archelosauria</taxon>
        <taxon>Archosauria</taxon>
        <taxon>Dinosauria</taxon>
        <taxon>Saurischia</taxon>
        <taxon>Theropoda</taxon>
        <taxon>Coelurosauria</taxon>
        <taxon>Aves</taxon>
        <taxon>Neognathae</taxon>
        <taxon>Neoaves</taxon>
        <taxon>Telluraves</taxon>
        <taxon>Australaves</taxon>
        <taxon>Passeriformes</taxon>
        <taxon>Muscicapidae</taxon>
        <taxon>Ficedula</taxon>
    </lineage>
</organism>
<evidence type="ECO:0000313" key="2">
    <source>
        <dbReference type="Ensembl" id="ENSFALP00000018926.1"/>
    </source>
</evidence>
<reference evidence="2 3" key="1">
    <citation type="journal article" date="2012" name="Nature">
        <title>The genomic landscape of species divergence in Ficedula flycatchers.</title>
        <authorList>
            <person name="Ellegren H."/>
            <person name="Smeds L."/>
            <person name="Burri R."/>
            <person name="Olason P.I."/>
            <person name="Backstrom N."/>
            <person name="Kawakami T."/>
            <person name="Kunstner A."/>
            <person name="Makinen H."/>
            <person name="Nadachowska-Brzyska K."/>
            <person name="Qvarnstrom A."/>
            <person name="Uebbing S."/>
            <person name="Wolf J.B."/>
        </authorList>
    </citation>
    <scope>NUCLEOTIDE SEQUENCE [LARGE SCALE GENOMIC DNA]</scope>
</reference>
<reference evidence="2" key="3">
    <citation type="submission" date="2025-09" db="UniProtKB">
        <authorList>
            <consortium name="Ensembl"/>
        </authorList>
    </citation>
    <scope>IDENTIFICATION</scope>
</reference>
<sequence>SHLSMQGREIYSSSILAPLYHYFQALLSTAGCPQAAELPLRAGWGWVSSGGHSPPAGCRSSSLQTCSLSRQPLGFLWKTSASHSPCKEQRHPERSLAPHRAKAGSKRNQDFFFSGLNN</sequence>
<name>A0A803V870_FICAL</name>
<dbReference type="AlphaFoldDB" id="A0A803V870"/>
<evidence type="ECO:0000256" key="1">
    <source>
        <dbReference type="SAM" id="MobiDB-lite"/>
    </source>
</evidence>
<dbReference type="Ensembl" id="ENSFALT00000024540.1">
    <property type="protein sequence ID" value="ENSFALP00000018926.1"/>
    <property type="gene ID" value="ENSFALG00000028597.1"/>
</dbReference>
<proteinExistence type="predicted"/>
<reference evidence="2" key="2">
    <citation type="submission" date="2025-08" db="UniProtKB">
        <authorList>
            <consortium name="Ensembl"/>
        </authorList>
    </citation>
    <scope>IDENTIFICATION</scope>
</reference>
<dbReference type="Proteomes" id="UP000016665">
    <property type="component" value="Chromosome 14"/>
</dbReference>
<accession>A0A803V870</accession>